<dbReference type="SMART" id="SM00382">
    <property type="entry name" value="AAA"/>
    <property type="match status" value="1"/>
</dbReference>
<keyword evidence="1" id="KW-0067">ATP-binding</keyword>
<evidence type="ECO:0000256" key="1">
    <source>
        <dbReference type="RuleBase" id="RU363044"/>
    </source>
</evidence>
<dbReference type="AlphaFoldDB" id="A0AAI8YH78"/>
<dbReference type="GO" id="GO:0016787">
    <property type="term" value="F:hydrolase activity"/>
    <property type="evidence" value="ECO:0007669"/>
    <property type="project" value="UniProtKB-KW"/>
</dbReference>
<dbReference type="InterPro" id="IPR003593">
    <property type="entry name" value="AAA+_ATPase"/>
</dbReference>
<keyword evidence="1" id="KW-0547">Nucleotide-binding</keyword>
<keyword evidence="1" id="KW-0347">Helicase</keyword>
<reference evidence="4" key="1">
    <citation type="submission" date="2023-10" db="EMBL/GenBank/DDBJ databases">
        <authorList>
            <person name="Hackl T."/>
        </authorList>
    </citation>
    <scope>NUCLEOTIDE SEQUENCE</scope>
</reference>
<comment type="similarity">
    <text evidence="1">Belongs to the helicase family.</text>
</comment>
<dbReference type="SUPFAM" id="SSF52540">
    <property type="entry name" value="P-loop containing nucleoside triphosphate hydrolases"/>
    <property type="match status" value="2"/>
</dbReference>
<gene>
    <name evidence="4" type="ORF">KHLLAP_LOCUS7637</name>
</gene>
<protein>
    <recommendedName>
        <fullName evidence="1">ATP-dependent DNA helicase</fullName>
        <ecNumber evidence="1">5.6.2.3</ecNumber>
    </recommendedName>
</protein>
<keyword evidence="5" id="KW-1185">Reference proteome</keyword>
<sequence length="653" mass="74105">MSELVSASSSADVQPPKRPICESSQEHDNADHVATPEPKRRKHEARSNDVVIASIGMLSPEQEEEGGPVSRRQRQHPSTPGSSHTGRISPDGQFVAPSSSPDVPSQEKWHSIQTQLQTPPPSLSRPSASQPISDPREPPLCKEKQKVVDLALEGHNVFLTGSGGCGKSVLVRTLCRRLKAKGKMIYIVAPTGQAALQVNGMTTWSYADWHPDDMMKPIEQLIEKSFRRQVFRRLNHTDVLIIDEISMVENQHFDRLSRVMSAIRHRDDQRETGGPFGGVQVIVAGDFCQLPPVKPFEYCTECGEKMRRFKYNKYFCPTQMHREFQEEDKWAFRSDAWKMCDFQCIHLYQIHRQSDERFIGILQLVRLAGQLKDHDLKLLEEFNKLPDTDKTYTYFCLDKFECNDPDLSDKGRRNPDGSGHPFGNPLRALNEHRFYQSVELKINMPVVLLINLDIDGGLCNRSQGVICDSRPLDPSDTPPEPNPQNYEGDEEGYVRALWRWQQVKDFRETLYTGEKKWPVVQFHNGQIRTIIANCSISELGGKAPYSLLMRTQIPLAPGWAMTIHKSQSLSLDRLIVNLDRVFTEGQTSLRGLKIEGGDVLRSPLKVDSTIREFLYSCFPDLRHSTYPTRAPLRRKLWPPRGAPNGGQSSLSSQ</sequence>
<feature type="domain" description="AAA+ ATPase" evidence="3">
    <location>
        <begin position="153"/>
        <end position="286"/>
    </location>
</feature>
<dbReference type="GO" id="GO:0000723">
    <property type="term" value="P:telomere maintenance"/>
    <property type="evidence" value="ECO:0007669"/>
    <property type="project" value="InterPro"/>
</dbReference>
<keyword evidence="1" id="KW-0227">DNA damage</keyword>
<comment type="caution">
    <text evidence="4">The sequence shown here is derived from an EMBL/GenBank/DDBJ whole genome shotgun (WGS) entry which is preliminary data.</text>
</comment>
<dbReference type="InterPro" id="IPR051055">
    <property type="entry name" value="PIF1_helicase"/>
</dbReference>
<dbReference type="GO" id="GO:0006281">
    <property type="term" value="P:DNA repair"/>
    <property type="evidence" value="ECO:0007669"/>
    <property type="project" value="UniProtKB-KW"/>
</dbReference>
<dbReference type="Pfam" id="PF05970">
    <property type="entry name" value="PIF1"/>
    <property type="match status" value="1"/>
</dbReference>
<comment type="catalytic activity">
    <reaction evidence="1">
        <text>ATP + H2O = ADP + phosphate + H(+)</text>
        <dbReference type="Rhea" id="RHEA:13065"/>
        <dbReference type="ChEBI" id="CHEBI:15377"/>
        <dbReference type="ChEBI" id="CHEBI:15378"/>
        <dbReference type="ChEBI" id="CHEBI:30616"/>
        <dbReference type="ChEBI" id="CHEBI:43474"/>
        <dbReference type="ChEBI" id="CHEBI:456216"/>
        <dbReference type="EC" id="5.6.2.3"/>
    </reaction>
</comment>
<dbReference type="GO" id="GO:0043139">
    <property type="term" value="F:5'-3' DNA helicase activity"/>
    <property type="evidence" value="ECO:0007669"/>
    <property type="project" value="UniProtKB-EC"/>
</dbReference>
<feature type="region of interest" description="Disordered" evidence="2">
    <location>
        <begin position="469"/>
        <end position="488"/>
    </location>
</feature>
<evidence type="ECO:0000256" key="2">
    <source>
        <dbReference type="SAM" id="MobiDB-lite"/>
    </source>
</evidence>
<dbReference type="Gene3D" id="3.40.50.300">
    <property type="entry name" value="P-loop containing nucleotide triphosphate hydrolases"/>
    <property type="match status" value="1"/>
</dbReference>
<name>A0AAI8YH78_9PEZI</name>
<evidence type="ECO:0000259" key="3">
    <source>
        <dbReference type="SMART" id="SM00382"/>
    </source>
</evidence>
<dbReference type="GO" id="GO:0006310">
    <property type="term" value="P:DNA recombination"/>
    <property type="evidence" value="ECO:0007669"/>
    <property type="project" value="UniProtKB-KW"/>
</dbReference>
<comment type="cofactor">
    <cofactor evidence="1">
        <name>Mg(2+)</name>
        <dbReference type="ChEBI" id="CHEBI:18420"/>
    </cofactor>
</comment>
<keyword evidence="1" id="KW-0233">DNA recombination</keyword>
<evidence type="ECO:0000313" key="5">
    <source>
        <dbReference type="Proteomes" id="UP001295740"/>
    </source>
</evidence>
<dbReference type="Proteomes" id="UP001295740">
    <property type="component" value="Unassembled WGS sequence"/>
</dbReference>
<feature type="region of interest" description="Disordered" evidence="2">
    <location>
        <begin position="632"/>
        <end position="653"/>
    </location>
</feature>
<feature type="region of interest" description="Disordered" evidence="2">
    <location>
        <begin position="1"/>
        <end position="140"/>
    </location>
</feature>
<evidence type="ECO:0000313" key="4">
    <source>
        <dbReference type="EMBL" id="CAJ2507169.1"/>
    </source>
</evidence>
<dbReference type="InterPro" id="IPR027417">
    <property type="entry name" value="P-loop_NTPase"/>
</dbReference>
<proteinExistence type="inferred from homology"/>
<accession>A0AAI8YH78</accession>
<dbReference type="EC" id="5.6.2.3" evidence="1"/>
<dbReference type="InterPro" id="IPR010285">
    <property type="entry name" value="DNA_helicase_pif1-like_DEAD"/>
</dbReference>
<keyword evidence="1" id="KW-0234">DNA repair</keyword>
<dbReference type="PANTHER" id="PTHR47642">
    <property type="entry name" value="ATP-DEPENDENT DNA HELICASE"/>
    <property type="match status" value="1"/>
</dbReference>
<keyword evidence="1" id="KW-0378">Hydrolase</keyword>
<dbReference type="EMBL" id="CAUWAG010000010">
    <property type="protein sequence ID" value="CAJ2507169.1"/>
    <property type="molecule type" value="Genomic_DNA"/>
</dbReference>
<feature type="compositionally biased region" description="Polar residues" evidence="2">
    <location>
        <begin position="76"/>
        <end position="86"/>
    </location>
</feature>
<organism evidence="4 5">
    <name type="scientific">Anthostomella pinea</name>
    <dbReference type="NCBI Taxonomy" id="933095"/>
    <lineage>
        <taxon>Eukaryota</taxon>
        <taxon>Fungi</taxon>
        <taxon>Dikarya</taxon>
        <taxon>Ascomycota</taxon>
        <taxon>Pezizomycotina</taxon>
        <taxon>Sordariomycetes</taxon>
        <taxon>Xylariomycetidae</taxon>
        <taxon>Xylariales</taxon>
        <taxon>Xylariaceae</taxon>
        <taxon>Anthostomella</taxon>
    </lineage>
</organism>
<dbReference type="PANTHER" id="PTHR47642:SF5">
    <property type="entry name" value="ATP-DEPENDENT DNA HELICASE"/>
    <property type="match status" value="1"/>
</dbReference>
<dbReference type="GO" id="GO:0005524">
    <property type="term" value="F:ATP binding"/>
    <property type="evidence" value="ECO:0007669"/>
    <property type="project" value="UniProtKB-KW"/>
</dbReference>
<feature type="compositionally biased region" description="Polar residues" evidence="2">
    <location>
        <begin position="1"/>
        <end position="12"/>
    </location>
</feature>